<dbReference type="RefSeq" id="WP_016645718.1">
    <property type="nucleotide sequence ID" value="NZ_AOPZ01000555.1"/>
</dbReference>
<protein>
    <submittedName>
        <fullName evidence="2">Putative 35.5 kDa protein in transposon</fullName>
    </submittedName>
</protein>
<dbReference type="Pfam" id="PF00903">
    <property type="entry name" value="Glyoxalase"/>
    <property type="match status" value="1"/>
</dbReference>
<dbReference type="InterPro" id="IPR004360">
    <property type="entry name" value="Glyas_Fos-R_dOase_dom"/>
</dbReference>
<dbReference type="PANTHER" id="PTHR36503">
    <property type="entry name" value="BLR2520 PROTEIN"/>
    <property type="match status" value="1"/>
</dbReference>
<organism evidence="2 3">
    <name type="scientific">Streptomyces aurantiacus JA 4570</name>
    <dbReference type="NCBI Taxonomy" id="1286094"/>
    <lineage>
        <taxon>Bacteria</taxon>
        <taxon>Bacillati</taxon>
        <taxon>Actinomycetota</taxon>
        <taxon>Actinomycetes</taxon>
        <taxon>Kitasatosporales</taxon>
        <taxon>Streptomycetaceae</taxon>
        <taxon>Streptomyces</taxon>
        <taxon>Streptomyces aurantiacus group</taxon>
    </lineage>
</organism>
<dbReference type="OrthoDB" id="9798430at2"/>
<evidence type="ECO:0000313" key="2">
    <source>
        <dbReference type="EMBL" id="EPH39328.1"/>
    </source>
</evidence>
<dbReference type="PANTHER" id="PTHR36503:SF3">
    <property type="entry name" value="BLR0126 PROTEIN"/>
    <property type="match status" value="1"/>
</dbReference>
<sequence length="145" mass="15406">MNSNDTNTTDGTPRVTPRLDLVGIVTSDLTASLAFYRRLGLDFPAGAEDLPHVEATLPGGLRVAFDTEETVRSFAPDWRAVPGAGRIGLAFHCGTPAGVDAVYEELVAAGYRSELKPFDAVWGQRYATVLDPDGNGADLFAPLPS</sequence>
<gene>
    <name evidence="2" type="ORF">STRAU_7612</name>
</gene>
<feature type="domain" description="VOC" evidence="1">
    <location>
        <begin position="18"/>
        <end position="142"/>
    </location>
</feature>
<proteinExistence type="predicted"/>
<keyword evidence="3" id="KW-1185">Reference proteome</keyword>
<accession>S3Z843</accession>
<dbReference type="PROSITE" id="PS51819">
    <property type="entry name" value="VOC"/>
    <property type="match status" value="1"/>
</dbReference>
<dbReference type="Gene3D" id="3.10.180.10">
    <property type="entry name" value="2,3-Dihydroxybiphenyl 1,2-Dioxygenase, domain 1"/>
    <property type="match status" value="1"/>
</dbReference>
<dbReference type="AlphaFoldDB" id="S3Z843"/>
<reference evidence="2 3" key="1">
    <citation type="submission" date="2013-02" db="EMBL/GenBank/DDBJ databases">
        <title>Draft Genome Sequence of Streptomyces aurantiacus, Which Produces Setomimycin.</title>
        <authorList>
            <person name="Gruening B.A."/>
            <person name="Praeg A."/>
            <person name="Erxleben A."/>
            <person name="Guenther S."/>
            <person name="Mueller M."/>
        </authorList>
    </citation>
    <scope>NUCLEOTIDE SEQUENCE [LARGE SCALE GENOMIC DNA]</scope>
    <source>
        <strain evidence="2 3">JA 4570</strain>
    </source>
</reference>
<evidence type="ECO:0000259" key="1">
    <source>
        <dbReference type="PROSITE" id="PS51819"/>
    </source>
</evidence>
<dbReference type="PATRIC" id="fig|1286094.4.peg.7541"/>
<dbReference type="InterPro" id="IPR037523">
    <property type="entry name" value="VOC_core"/>
</dbReference>
<dbReference type="Proteomes" id="UP000014629">
    <property type="component" value="Unassembled WGS sequence"/>
</dbReference>
<evidence type="ECO:0000313" key="3">
    <source>
        <dbReference type="Proteomes" id="UP000014629"/>
    </source>
</evidence>
<dbReference type="EMBL" id="AOPZ01000555">
    <property type="protein sequence ID" value="EPH39328.1"/>
    <property type="molecule type" value="Genomic_DNA"/>
</dbReference>
<name>S3Z843_9ACTN</name>
<comment type="caution">
    <text evidence="2">The sequence shown here is derived from an EMBL/GenBank/DDBJ whole genome shotgun (WGS) entry which is preliminary data.</text>
</comment>
<dbReference type="SUPFAM" id="SSF54593">
    <property type="entry name" value="Glyoxalase/Bleomycin resistance protein/Dihydroxybiphenyl dioxygenase"/>
    <property type="match status" value="1"/>
</dbReference>
<dbReference type="InterPro" id="IPR029068">
    <property type="entry name" value="Glyas_Bleomycin-R_OHBP_Dase"/>
</dbReference>